<dbReference type="InterPro" id="IPR039068">
    <property type="entry name" value="PqqC-like"/>
</dbReference>
<evidence type="ECO:0000256" key="1">
    <source>
        <dbReference type="ARBA" id="ARBA00023002"/>
    </source>
</evidence>
<dbReference type="Proteomes" id="UP000003835">
    <property type="component" value="Unassembled WGS sequence"/>
</dbReference>
<dbReference type="PANTHER" id="PTHR40279:SF3">
    <property type="entry name" value="4-AMINOBENZOATE SYNTHASE"/>
    <property type="match status" value="1"/>
</dbReference>
<keyword evidence="4" id="KW-1185">Reference proteome</keyword>
<dbReference type="PANTHER" id="PTHR40279">
    <property type="entry name" value="PQQC-LIKE PROTEIN"/>
    <property type="match status" value="1"/>
</dbReference>
<dbReference type="GO" id="GO:0016491">
    <property type="term" value="F:oxidoreductase activity"/>
    <property type="evidence" value="ECO:0007669"/>
    <property type="project" value="UniProtKB-KW"/>
</dbReference>
<dbReference type="STRING" id="118168.MC7420_609"/>
<evidence type="ECO:0000313" key="4">
    <source>
        <dbReference type="Proteomes" id="UP000003835"/>
    </source>
</evidence>
<dbReference type="Pfam" id="PF14518">
    <property type="entry name" value="Haem_oxygenas_2"/>
    <property type="match status" value="1"/>
</dbReference>
<dbReference type="HOGENOM" id="CLU_1076883_0_0_3"/>
<evidence type="ECO:0000256" key="2">
    <source>
        <dbReference type="SAM" id="Phobius"/>
    </source>
</evidence>
<dbReference type="SUPFAM" id="SSF48613">
    <property type="entry name" value="Heme oxygenase-like"/>
    <property type="match status" value="1"/>
</dbReference>
<evidence type="ECO:0000313" key="3">
    <source>
        <dbReference type="EMBL" id="EDX77472.1"/>
    </source>
</evidence>
<dbReference type="Gene3D" id="1.20.910.10">
    <property type="entry name" value="Heme oxygenase-like"/>
    <property type="match status" value="1"/>
</dbReference>
<organism evidence="3 4">
    <name type="scientific">Coleofasciculus chthonoplastes PCC 7420</name>
    <dbReference type="NCBI Taxonomy" id="118168"/>
    <lineage>
        <taxon>Bacteria</taxon>
        <taxon>Bacillati</taxon>
        <taxon>Cyanobacteriota</taxon>
        <taxon>Cyanophyceae</taxon>
        <taxon>Coleofasciculales</taxon>
        <taxon>Coleofasciculaceae</taxon>
        <taxon>Coleofasciculus</taxon>
    </lineage>
</organism>
<dbReference type="SMART" id="SM01236">
    <property type="entry name" value="Haem_oxygenase_2"/>
    <property type="match status" value="1"/>
</dbReference>
<reference evidence="3 4" key="1">
    <citation type="submission" date="2008-07" db="EMBL/GenBank/DDBJ databases">
        <authorList>
            <person name="Tandeau de Marsac N."/>
            <person name="Ferriera S."/>
            <person name="Johnson J."/>
            <person name="Kravitz S."/>
            <person name="Beeson K."/>
            <person name="Sutton G."/>
            <person name="Rogers Y.-H."/>
            <person name="Friedman R."/>
            <person name="Frazier M."/>
            <person name="Venter J.C."/>
        </authorList>
    </citation>
    <scope>NUCLEOTIDE SEQUENCE [LARGE SCALE GENOMIC DNA]</scope>
    <source>
        <strain evidence="3 4">PCC 7420</strain>
    </source>
</reference>
<keyword evidence="1" id="KW-0560">Oxidoreductase</keyword>
<feature type="transmembrane region" description="Helical" evidence="2">
    <location>
        <begin position="47"/>
        <end position="66"/>
    </location>
</feature>
<dbReference type="InterPro" id="IPR016084">
    <property type="entry name" value="Haem_Oase-like_multi-hlx"/>
</dbReference>
<dbReference type="eggNOG" id="ENOG503306J">
    <property type="taxonomic scope" value="Bacteria"/>
</dbReference>
<accession>B4VLD7</accession>
<keyword evidence="2" id="KW-1133">Transmembrane helix</keyword>
<keyword evidence="2" id="KW-0472">Membrane</keyword>
<keyword evidence="2" id="KW-0812">Transmembrane</keyword>
<evidence type="ECO:0008006" key="5">
    <source>
        <dbReference type="Google" id="ProtNLM"/>
    </source>
</evidence>
<proteinExistence type="predicted"/>
<gene>
    <name evidence="3" type="ORF">MC7420_609</name>
</gene>
<dbReference type="EMBL" id="DS989844">
    <property type="protein sequence ID" value="EDX77472.1"/>
    <property type="molecule type" value="Genomic_DNA"/>
</dbReference>
<protein>
    <recommendedName>
        <fullName evidence="5">TENA/THI-4 family</fullName>
    </recommendedName>
</protein>
<sequence length="252" mass="29092">MNHNNNIENWENLVKQVVSQQAWLASASCQELSSIQEATSAVRVAAYWYHFSVFAADFLCLALSLLQNHRNRSYVAQTVNEELGNGVPDQVHSVLLLEAYKKAGMDKNDILAYPTIELDQVLEPFRQRLLEAKNDYEIAGFFLGFELLAEHNISHVFECLQPDQCSREELRQTAYFQEHFQVEPEHIKRAITMGMNSCSDEHQIKSMLDTFHHSIAFWNRFWQVVHQDVLESNSFQLKPTVTRSRESVLATT</sequence>
<name>B4VLD7_9CYAN</name>
<dbReference type="AlphaFoldDB" id="B4VLD7"/>